<evidence type="ECO:0000313" key="1">
    <source>
        <dbReference type="EMBL" id="KAH3805605.1"/>
    </source>
</evidence>
<comment type="caution">
    <text evidence="1">The sequence shown here is derived from an EMBL/GenBank/DDBJ whole genome shotgun (WGS) entry which is preliminary data.</text>
</comment>
<gene>
    <name evidence="1" type="ORF">DPMN_133910</name>
</gene>
<sequence length="82" mass="8718">MAVGILRYADPCSKGRLRKGIKLRCLRESCVGLIASTPILSGRGTLRTQTGTVYRVPPGSRRILPAGTGSCKAPLSCFTAVR</sequence>
<proteinExistence type="predicted"/>
<reference evidence="1" key="1">
    <citation type="journal article" date="2019" name="bioRxiv">
        <title>The Genome of the Zebra Mussel, Dreissena polymorpha: A Resource for Invasive Species Research.</title>
        <authorList>
            <person name="McCartney M.A."/>
            <person name="Auch B."/>
            <person name="Kono T."/>
            <person name="Mallez S."/>
            <person name="Zhang Y."/>
            <person name="Obille A."/>
            <person name="Becker A."/>
            <person name="Abrahante J.E."/>
            <person name="Garbe J."/>
            <person name="Badalamenti J.P."/>
            <person name="Herman A."/>
            <person name="Mangelson H."/>
            <person name="Liachko I."/>
            <person name="Sullivan S."/>
            <person name="Sone E.D."/>
            <person name="Koren S."/>
            <person name="Silverstein K.A.T."/>
            <person name="Beckman K.B."/>
            <person name="Gohl D.M."/>
        </authorList>
    </citation>
    <scope>NUCLEOTIDE SEQUENCE</scope>
    <source>
        <strain evidence="1">Duluth1</strain>
        <tissue evidence="1">Whole animal</tissue>
    </source>
</reference>
<organism evidence="1 2">
    <name type="scientific">Dreissena polymorpha</name>
    <name type="common">Zebra mussel</name>
    <name type="synonym">Mytilus polymorpha</name>
    <dbReference type="NCBI Taxonomy" id="45954"/>
    <lineage>
        <taxon>Eukaryota</taxon>
        <taxon>Metazoa</taxon>
        <taxon>Spiralia</taxon>
        <taxon>Lophotrochozoa</taxon>
        <taxon>Mollusca</taxon>
        <taxon>Bivalvia</taxon>
        <taxon>Autobranchia</taxon>
        <taxon>Heteroconchia</taxon>
        <taxon>Euheterodonta</taxon>
        <taxon>Imparidentia</taxon>
        <taxon>Neoheterodontei</taxon>
        <taxon>Myida</taxon>
        <taxon>Dreissenoidea</taxon>
        <taxon>Dreissenidae</taxon>
        <taxon>Dreissena</taxon>
    </lineage>
</organism>
<protein>
    <submittedName>
        <fullName evidence="1">Uncharacterized protein</fullName>
    </submittedName>
</protein>
<keyword evidence="2" id="KW-1185">Reference proteome</keyword>
<name>A0A9D4FZ64_DREPO</name>
<dbReference type="AlphaFoldDB" id="A0A9D4FZ64"/>
<accession>A0A9D4FZ64</accession>
<dbReference type="EMBL" id="JAIWYP010000006">
    <property type="protein sequence ID" value="KAH3805605.1"/>
    <property type="molecule type" value="Genomic_DNA"/>
</dbReference>
<reference evidence="1" key="2">
    <citation type="submission" date="2020-11" db="EMBL/GenBank/DDBJ databases">
        <authorList>
            <person name="McCartney M.A."/>
            <person name="Auch B."/>
            <person name="Kono T."/>
            <person name="Mallez S."/>
            <person name="Becker A."/>
            <person name="Gohl D.M."/>
            <person name="Silverstein K.A.T."/>
            <person name="Koren S."/>
            <person name="Bechman K.B."/>
            <person name="Herman A."/>
            <person name="Abrahante J.E."/>
            <person name="Garbe J."/>
        </authorList>
    </citation>
    <scope>NUCLEOTIDE SEQUENCE</scope>
    <source>
        <strain evidence="1">Duluth1</strain>
        <tissue evidence="1">Whole animal</tissue>
    </source>
</reference>
<dbReference type="Proteomes" id="UP000828390">
    <property type="component" value="Unassembled WGS sequence"/>
</dbReference>
<evidence type="ECO:0000313" key="2">
    <source>
        <dbReference type="Proteomes" id="UP000828390"/>
    </source>
</evidence>